<evidence type="ECO:0000256" key="1">
    <source>
        <dbReference type="SAM" id="SignalP"/>
    </source>
</evidence>
<name>A0A5C7VVU9_9PROT</name>
<dbReference type="Proteomes" id="UP000321055">
    <property type="component" value="Unassembled WGS sequence"/>
</dbReference>
<reference evidence="3 4" key="1">
    <citation type="submission" date="2018-09" db="EMBL/GenBank/DDBJ databases">
        <title>Metagenome Assembled Genomes from an Advanced Water Purification Facility.</title>
        <authorList>
            <person name="Stamps B.W."/>
            <person name="Spear J.R."/>
        </authorList>
    </citation>
    <scope>NUCLEOTIDE SEQUENCE [LARGE SCALE GENOMIC DNA]</scope>
    <source>
        <strain evidence="3">Bin_54_1</strain>
    </source>
</reference>
<feature type="chain" id="PRO_5022851376" description="Alginate export domain-containing protein" evidence="1">
    <location>
        <begin position="29"/>
        <end position="497"/>
    </location>
</feature>
<feature type="domain" description="Alginate export" evidence="2">
    <location>
        <begin position="95"/>
        <end position="475"/>
    </location>
</feature>
<dbReference type="Gene3D" id="2.40.160.100">
    <property type="match status" value="1"/>
</dbReference>
<evidence type="ECO:0000313" key="4">
    <source>
        <dbReference type="Proteomes" id="UP000321055"/>
    </source>
</evidence>
<dbReference type="AlphaFoldDB" id="A0A5C7VVU9"/>
<proteinExistence type="predicted"/>
<protein>
    <recommendedName>
        <fullName evidence="2">Alginate export domain-containing protein</fullName>
    </recommendedName>
</protein>
<dbReference type="InterPro" id="IPR025388">
    <property type="entry name" value="Alginate_export_dom"/>
</dbReference>
<accession>A0A5C7VVU9</accession>
<dbReference type="InterPro" id="IPR053728">
    <property type="entry name" value="Alginate_Permeability_Chnl"/>
</dbReference>
<sequence>MTWKNTQHTLWMVFAIIGSLLGSSNLFAAEAEKVEVDKTKKPSIVVQNKNVPANGTNGAPFSALESPGSTRFDFDNLTKLMEDHKTPLAAMAPDWLNVAIEHRTRYDVYDHGFTKNIPGFNDQIHQRTRFLFEVKNIIDPLKFTLELTDIRAPLANFGQDHNPTMADHFDFTQLHLGLHDKNFLGTGYAAKFEVGRFMMDLGEARLVGGHRWGTLSPAFDGLHFMMGNTDEKWSLRVFGARPVQRVTTSLNWNTPETYFSGAYVTNRDLRWANFDGYFLQLNESDNLRQRNLSTTGFRLFAKPAKGSMDYEIESMYQFGDTRNKSVFAHRHHGEVGYSFNTPMPLRALYLFDFASGDRDPDKNFDILYAKRRVEYGPTGMFGPFFPSNLMSPVGFRATLVPTPTVRLMMSHRAYWLADKRGAFVGSGLQDATGGAGGFLGHMLDVSLGWDPQWSYMKRMSFDFGYSHLFKGDYFDKVPFSPGMKDTNYGYTMVTFKF</sequence>
<dbReference type="EMBL" id="SSFX01000045">
    <property type="protein sequence ID" value="TXI28615.1"/>
    <property type="molecule type" value="Genomic_DNA"/>
</dbReference>
<organism evidence="3 4">
    <name type="scientific">Nitrosomonas oligotropha</name>
    <dbReference type="NCBI Taxonomy" id="42354"/>
    <lineage>
        <taxon>Bacteria</taxon>
        <taxon>Pseudomonadati</taxon>
        <taxon>Pseudomonadota</taxon>
        <taxon>Betaproteobacteria</taxon>
        <taxon>Nitrosomonadales</taxon>
        <taxon>Nitrosomonadaceae</taxon>
        <taxon>Nitrosomonas</taxon>
    </lineage>
</organism>
<gene>
    <name evidence="3" type="ORF">E6Q60_06795</name>
</gene>
<keyword evidence="1" id="KW-0732">Signal</keyword>
<comment type="caution">
    <text evidence="3">The sequence shown here is derived from an EMBL/GenBank/DDBJ whole genome shotgun (WGS) entry which is preliminary data.</text>
</comment>
<feature type="signal peptide" evidence="1">
    <location>
        <begin position="1"/>
        <end position="28"/>
    </location>
</feature>
<evidence type="ECO:0000259" key="2">
    <source>
        <dbReference type="Pfam" id="PF13372"/>
    </source>
</evidence>
<evidence type="ECO:0000313" key="3">
    <source>
        <dbReference type="EMBL" id="TXI28615.1"/>
    </source>
</evidence>
<dbReference type="Pfam" id="PF13372">
    <property type="entry name" value="Alginate_exp"/>
    <property type="match status" value="1"/>
</dbReference>